<feature type="region of interest" description="Disordered" evidence="1">
    <location>
        <begin position="108"/>
        <end position="150"/>
    </location>
</feature>
<dbReference type="GO" id="GO:0030041">
    <property type="term" value="P:actin filament polymerization"/>
    <property type="evidence" value="ECO:0007669"/>
    <property type="project" value="TreeGrafter"/>
</dbReference>
<feature type="compositionally biased region" description="Acidic residues" evidence="1">
    <location>
        <begin position="553"/>
        <end position="563"/>
    </location>
</feature>
<accession>A0AAW0ELV2</accession>
<feature type="compositionally biased region" description="Basic and acidic residues" evidence="1">
    <location>
        <begin position="501"/>
        <end position="515"/>
    </location>
</feature>
<protein>
    <recommendedName>
        <fullName evidence="4">CFA20 domain-containing protein</fullName>
    </recommendedName>
</protein>
<dbReference type="PANTHER" id="PTHR45691:SF1">
    <property type="entry name" value="FH2 DOMAIN-CONTAINING PROTEIN 1-RELATED"/>
    <property type="match status" value="1"/>
</dbReference>
<feature type="region of interest" description="Disordered" evidence="1">
    <location>
        <begin position="25"/>
        <end position="77"/>
    </location>
</feature>
<evidence type="ECO:0008006" key="4">
    <source>
        <dbReference type="Google" id="ProtNLM"/>
    </source>
</evidence>
<feature type="region of interest" description="Disordered" evidence="1">
    <location>
        <begin position="1117"/>
        <end position="1145"/>
    </location>
</feature>
<reference evidence="2 3" key="1">
    <citation type="journal article" date="2021" name="MBio">
        <title>A New Model Trypanosomatid, Novymonas esmeraldas: Genomic Perception of Its 'Candidatus Pandoraea novymonadis' Endosymbiont.</title>
        <authorList>
            <person name="Zakharova A."/>
            <person name="Saura A."/>
            <person name="Butenko A."/>
            <person name="Podesvova L."/>
            <person name="Warmusova S."/>
            <person name="Kostygov A.Y."/>
            <person name="Nenarokova A."/>
            <person name="Lukes J."/>
            <person name="Opperdoes F.R."/>
            <person name="Yurchenko V."/>
        </authorList>
    </citation>
    <scope>NUCLEOTIDE SEQUENCE [LARGE SCALE GENOMIC DNA]</scope>
    <source>
        <strain evidence="2 3">E262AT.01</strain>
    </source>
</reference>
<evidence type="ECO:0000313" key="3">
    <source>
        <dbReference type="Proteomes" id="UP001430356"/>
    </source>
</evidence>
<dbReference type="AlphaFoldDB" id="A0AAW0ELV2"/>
<feature type="compositionally biased region" description="Pro residues" evidence="1">
    <location>
        <begin position="796"/>
        <end position="810"/>
    </location>
</feature>
<feature type="compositionally biased region" description="Low complexity" evidence="1">
    <location>
        <begin position="540"/>
        <end position="552"/>
    </location>
</feature>
<feature type="region of interest" description="Disordered" evidence="1">
    <location>
        <begin position="780"/>
        <end position="819"/>
    </location>
</feature>
<keyword evidence="3" id="KW-1185">Reference proteome</keyword>
<name>A0AAW0ELV2_9TRYP</name>
<feature type="region of interest" description="Disordered" evidence="1">
    <location>
        <begin position="862"/>
        <end position="895"/>
    </location>
</feature>
<dbReference type="InterPro" id="IPR051412">
    <property type="entry name" value="Formin_Homology_Diaphanous_sf"/>
</dbReference>
<evidence type="ECO:0000256" key="1">
    <source>
        <dbReference type="SAM" id="MobiDB-lite"/>
    </source>
</evidence>
<feature type="compositionally biased region" description="Low complexity" evidence="1">
    <location>
        <begin position="108"/>
        <end position="125"/>
    </location>
</feature>
<comment type="caution">
    <text evidence="2">The sequence shown here is derived from an EMBL/GenBank/DDBJ whole genome shotgun (WGS) entry which is preliminary data.</text>
</comment>
<proteinExistence type="predicted"/>
<feature type="region of interest" description="Disordered" evidence="1">
    <location>
        <begin position="620"/>
        <end position="664"/>
    </location>
</feature>
<feature type="compositionally biased region" description="Low complexity" evidence="1">
    <location>
        <begin position="32"/>
        <end position="48"/>
    </location>
</feature>
<feature type="compositionally biased region" description="Low complexity" evidence="1">
    <location>
        <begin position="654"/>
        <end position="664"/>
    </location>
</feature>
<feature type="compositionally biased region" description="Low complexity" evidence="1">
    <location>
        <begin position="864"/>
        <end position="891"/>
    </location>
</feature>
<dbReference type="GO" id="GO:0005884">
    <property type="term" value="C:actin filament"/>
    <property type="evidence" value="ECO:0007669"/>
    <property type="project" value="TreeGrafter"/>
</dbReference>
<dbReference type="Proteomes" id="UP001430356">
    <property type="component" value="Unassembled WGS sequence"/>
</dbReference>
<feature type="region of interest" description="Disordered" evidence="1">
    <location>
        <begin position="446"/>
        <end position="563"/>
    </location>
</feature>
<feature type="compositionally biased region" description="Low complexity" evidence="1">
    <location>
        <begin position="57"/>
        <end position="77"/>
    </location>
</feature>
<feature type="compositionally biased region" description="Low complexity" evidence="1">
    <location>
        <begin position="620"/>
        <end position="641"/>
    </location>
</feature>
<dbReference type="PANTHER" id="PTHR45691">
    <property type="entry name" value="PROTEIN DIAPHANOUS"/>
    <property type="match status" value="1"/>
</dbReference>
<sequence length="1226" mass="123889">MRSYAVGQHIEPLPARESLRVASGLPARDAARSPGYASAAGAGSGDASTPLVERAARTPPRVRSPSPTATPVAASAAPPHRAVPCLVLFSAQGPRPLDGLVTTTLSRPGAAAAAPRRGPLQARGASVERPLTSAAGRRTAKDAAVSGAARSSPSGVRCVYDRDTRSQLLHIAPGTEVDFAACVRRLPPLAALPNSTAAGAATTAALLPPPHAVHTIIAVQLCLAAPASPPPPSLVSPPSNFHVELVVRTGSSSPSSGAARRQGTSSGYRLRFTNAVSDVQRHAHHARIPLHCVRTAQWVQMFVDVETLLRACQSAGGVIAGGGPWRLHQIHIGVGGGGGAGADGLYVRRIIAGHGLALPHPAVDHLVTVGGAPATADGWPVPEALRLPVEAGESLCVFARTGKEYVLTATPLLPPAPALQHGSGGDLRLGHAAAVAEDAARVLPPRRRTAEAVAGVRDSSVSASSRPPTPPAAPHEALPHREEEEEAAAAAPSTSKAQRRTALEQLRRREPDTQRRRVAPTAHPPLSALPVERVRDDDSSSTTAAAAAAAAGEGDEGDEDEDEDEAAMFIVREVSAAEQLAAAAAPQYPANQLMTGRPPLRHQSPPLSAAAEVAAVRQTSTTDAAAATSGGAGATARSPASCAPHLLRSPPSPTTSISTETADASDVSVVSHSSAFALMEEMAGRVRRIHAVLAEAEEEDAATAAAAAVAAVAAASQPRRWTSPARTAAPPLAGRREHLTRNGGGALVAEAIARLSPPPPLPSSASPVGTAVKLTEAAVGSMPRGPRATAGLAACSPPPAPQAPPPPSPPRRAASATPEDGNAVLELWSSAEVPLLQLPVLERPPAHATAVGLRTPLAERLRAHQAAPSSSSLPSSPSAAPTADASAGAVSPPTSAVTSWTFHSAAVTPQTPFTVHRVLPAETAAGATAEAGAALQRASGPPPSATAATALATAAVSARSRVPVVEAVGPTVLSSGRGARAVVWRRPVPVPVVPRTTSDATRRALLDDVRVADTPPSPPPPPLAATRAVVHGDDNGSSRRVVAWADRPHTAEDSLGLHTPLLQAGEGAAGVGDGPAAAQLHVYPLAAAPPQPPGVCHSMSTVGSFHMWCPSSFSSAPRVSSSRGRYPSATTPSSGGGAGGAGGDGEALLLGTPAVAVGSVSEAQPPPAPAAQPPRLSIAATPLSARPPLPPPPLPGGPAAEVGRYVFDGVLQCYLDLKTNAYVEAA</sequence>
<organism evidence="2 3">
    <name type="scientific">Novymonas esmeraldas</name>
    <dbReference type="NCBI Taxonomy" id="1808958"/>
    <lineage>
        <taxon>Eukaryota</taxon>
        <taxon>Discoba</taxon>
        <taxon>Euglenozoa</taxon>
        <taxon>Kinetoplastea</taxon>
        <taxon>Metakinetoplastina</taxon>
        <taxon>Trypanosomatida</taxon>
        <taxon>Trypanosomatidae</taxon>
        <taxon>Novymonas</taxon>
    </lineage>
</organism>
<dbReference type="EMBL" id="JAECZO010000047">
    <property type="protein sequence ID" value="KAK7195100.1"/>
    <property type="molecule type" value="Genomic_DNA"/>
</dbReference>
<feature type="compositionally biased region" description="Gly residues" evidence="1">
    <location>
        <begin position="1134"/>
        <end position="1145"/>
    </location>
</feature>
<gene>
    <name evidence="2" type="ORF">NESM_000433300</name>
</gene>
<evidence type="ECO:0000313" key="2">
    <source>
        <dbReference type="EMBL" id="KAK7195100.1"/>
    </source>
</evidence>